<evidence type="ECO:0000259" key="6">
    <source>
        <dbReference type="PROSITE" id="PS51007"/>
    </source>
</evidence>
<protein>
    <submittedName>
        <fullName evidence="7">Mono/diheme cytochrome c family protein</fullName>
    </submittedName>
</protein>
<dbReference type="GO" id="GO:0020037">
    <property type="term" value="F:heme binding"/>
    <property type="evidence" value="ECO:0007669"/>
    <property type="project" value="InterPro"/>
</dbReference>
<dbReference type="InterPro" id="IPR009056">
    <property type="entry name" value="Cyt_c-like_dom"/>
</dbReference>
<dbReference type="PANTHER" id="PTHR35008:SF9">
    <property type="entry name" value="CYTOCHROME C DOMAIN-CONTAINING PROTEIN"/>
    <property type="match status" value="1"/>
</dbReference>
<dbReference type="InterPro" id="IPR036909">
    <property type="entry name" value="Cyt_c-like_dom_sf"/>
</dbReference>
<gene>
    <name evidence="7" type="ORF">BC643_4181</name>
</gene>
<dbReference type="Gene3D" id="1.10.760.10">
    <property type="entry name" value="Cytochrome c-like domain"/>
    <property type="match status" value="1"/>
</dbReference>
<organism evidence="7 8">
    <name type="scientific">Mangrovibacterium diazotrophicum</name>
    <dbReference type="NCBI Taxonomy" id="1261403"/>
    <lineage>
        <taxon>Bacteria</taxon>
        <taxon>Pseudomonadati</taxon>
        <taxon>Bacteroidota</taxon>
        <taxon>Bacteroidia</taxon>
        <taxon>Marinilabiliales</taxon>
        <taxon>Prolixibacteraceae</taxon>
        <taxon>Mangrovibacterium</taxon>
    </lineage>
</organism>
<proteinExistence type="predicted"/>
<dbReference type="PROSITE" id="PS51007">
    <property type="entry name" value="CYTC"/>
    <property type="match status" value="1"/>
</dbReference>
<dbReference type="PROSITE" id="PS51257">
    <property type="entry name" value="PROKAR_LIPOPROTEIN"/>
    <property type="match status" value="1"/>
</dbReference>
<dbReference type="EMBL" id="RAPN01000004">
    <property type="protein sequence ID" value="RKD86488.1"/>
    <property type="molecule type" value="Genomic_DNA"/>
</dbReference>
<sequence>MKTENLKKLLFATAVVVLSACGSPTEKPKALSTSELDEKAPAPQSQQGAEHPGKKVYTKYCKACHQTNGMGVASIFPPLSPNEFIKDKQKMIDIVLHGMKGKIEVDGETYNGLMTPHSHLTNQEIADVISYVRSNFGNELESVTAEEVQAAR</sequence>
<evidence type="ECO:0000256" key="1">
    <source>
        <dbReference type="ARBA" id="ARBA00022617"/>
    </source>
</evidence>
<dbReference type="GO" id="GO:0009055">
    <property type="term" value="F:electron transfer activity"/>
    <property type="evidence" value="ECO:0007669"/>
    <property type="project" value="InterPro"/>
</dbReference>
<dbReference type="AlphaFoldDB" id="A0A419VWK3"/>
<name>A0A419VWK3_9BACT</name>
<dbReference type="SUPFAM" id="SSF46626">
    <property type="entry name" value="Cytochrome c"/>
    <property type="match status" value="1"/>
</dbReference>
<accession>A0A419VWK3</accession>
<dbReference type="Proteomes" id="UP000283387">
    <property type="component" value="Unassembled WGS sequence"/>
</dbReference>
<feature type="domain" description="Cytochrome c" evidence="6">
    <location>
        <begin position="48"/>
        <end position="136"/>
    </location>
</feature>
<evidence type="ECO:0000313" key="8">
    <source>
        <dbReference type="Proteomes" id="UP000283387"/>
    </source>
</evidence>
<comment type="caution">
    <text evidence="7">The sequence shown here is derived from an EMBL/GenBank/DDBJ whole genome shotgun (WGS) entry which is preliminary data.</text>
</comment>
<keyword evidence="8" id="KW-1185">Reference proteome</keyword>
<dbReference type="Pfam" id="PF00034">
    <property type="entry name" value="Cytochrom_C"/>
    <property type="match status" value="1"/>
</dbReference>
<evidence type="ECO:0000256" key="5">
    <source>
        <dbReference type="SAM" id="MobiDB-lite"/>
    </source>
</evidence>
<evidence type="ECO:0000256" key="3">
    <source>
        <dbReference type="ARBA" id="ARBA00023004"/>
    </source>
</evidence>
<keyword evidence="3 4" id="KW-0408">Iron</keyword>
<keyword evidence="1 4" id="KW-0349">Heme</keyword>
<keyword evidence="2 4" id="KW-0479">Metal-binding</keyword>
<dbReference type="InterPro" id="IPR051459">
    <property type="entry name" value="Cytochrome_c-type_DH"/>
</dbReference>
<dbReference type="RefSeq" id="WP_120275180.1">
    <property type="nucleotide sequence ID" value="NZ_RAPN01000004.1"/>
</dbReference>
<feature type="region of interest" description="Disordered" evidence="5">
    <location>
        <begin position="24"/>
        <end position="53"/>
    </location>
</feature>
<evidence type="ECO:0000256" key="4">
    <source>
        <dbReference type="PROSITE-ProRule" id="PRU00433"/>
    </source>
</evidence>
<dbReference type="GO" id="GO:0046872">
    <property type="term" value="F:metal ion binding"/>
    <property type="evidence" value="ECO:0007669"/>
    <property type="project" value="UniProtKB-KW"/>
</dbReference>
<dbReference type="OrthoDB" id="9811395at2"/>
<reference evidence="7 8" key="1">
    <citation type="submission" date="2018-09" db="EMBL/GenBank/DDBJ databases">
        <title>Genomic Encyclopedia of Archaeal and Bacterial Type Strains, Phase II (KMG-II): from individual species to whole genera.</title>
        <authorList>
            <person name="Goeker M."/>
        </authorList>
    </citation>
    <scope>NUCLEOTIDE SEQUENCE [LARGE SCALE GENOMIC DNA]</scope>
    <source>
        <strain evidence="7 8">DSM 27148</strain>
    </source>
</reference>
<evidence type="ECO:0000313" key="7">
    <source>
        <dbReference type="EMBL" id="RKD86488.1"/>
    </source>
</evidence>
<dbReference type="PANTHER" id="PTHR35008">
    <property type="entry name" value="BLL4482 PROTEIN-RELATED"/>
    <property type="match status" value="1"/>
</dbReference>
<evidence type="ECO:0000256" key="2">
    <source>
        <dbReference type="ARBA" id="ARBA00022723"/>
    </source>
</evidence>